<protein>
    <submittedName>
        <fullName evidence="2">Uncharacterized protein</fullName>
    </submittedName>
</protein>
<evidence type="ECO:0000313" key="2">
    <source>
        <dbReference type="EMBL" id="KAK5949431.1"/>
    </source>
</evidence>
<gene>
    <name evidence="2" type="ORF">OHC33_009605</name>
</gene>
<dbReference type="Proteomes" id="UP001316803">
    <property type="component" value="Unassembled WGS sequence"/>
</dbReference>
<keyword evidence="3" id="KW-1185">Reference proteome</keyword>
<reference evidence="2 3" key="1">
    <citation type="submission" date="2022-12" db="EMBL/GenBank/DDBJ databases">
        <title>Genomic features and morphological characterization of a novel Knufia sp. strain isolated from spacecraft assembly facility.</title>
        <authorList>
            <person name="Teixeira M."/>
            <person name="Chander A.M."/>
            <person name="Stajich J.E."/>
            <person name="Venkateswaran K."/>
        </authorList>
    </citation>
    <scope>NUCLEOTIDE SEQUENCE [LARGE SCALE GENOMIC DNA]</scope>
    <source>
        <strain evidence="2 3">FJI-L2-BK-P2</strain>
    </source>
</reference>
<organism evidence="2 3">
    <name type="scientific">Knufia fluminis</name>
    <dbReference type="NCBI Taxonomy" id="191047"/>
    <lineage>
        <taxon>Eukaryota</taxon>
        <taxon>Fungi</taxon>
        <taxon>Dikarya</taxon>
        <taxon>Ascomycota</taxon>
        <taxon>Pezizomycotina</taxon>
        <taxon>Eurotiomycetes</taxon>
        <taxon>Chaetothyriomycetidae</taxon>
        <taxon>Chaetothyriales</taxon>
        <taxon>Trichomeriaceae</taxon>
        <taxon>Knufia</taxon>
    </lineage>
</organism>
<name>A0AAN8I4R1_9EURO</name>
<accession>A0AAN8I4R1</accession>
<proteinExistence type="predicted"/>
<evidence type="ECO:0000256" key="1">
    <source>
        <dbReference type="SAM" id="MobiDB-lite"/>
    </source>
</evidence>
<dbReference type="AlphaFoldDB" id="A0AAN8I4R1"/>
<feature type="region of interest" description="Disordered" evidence="1">
    <location>
        <begin position="31"/>
        <end position="54"/>
    </location>
</feature>
<evidence type="ECO:0000313" key="3">
    <source>
        <dbReference type="Proteomes" id="UP001316803"/>
    </source>
</evidence>
<dbReference type="EMBL" id="JAKLMC020000036">
    <property type="protein sequence ID" value="KAK5949431.1"/>
    <property type="molecule type" value="Genomic_DNA"/>
</dbReference>
<sequence>MSTLGMGFSVEHDPDVRAYKALRSRLLAKEREGRDAARAARAEELKRTGARPEGRSLAEKIRVFASGRRRKAVSVGGVVVDAKKLEEDSDFED</sequence>
<comment type="caution">
    <text evidence="2">The sequence shown here is derived from an EMBL/GenBank/DDBJ whole genome shotgun (WGS) entry which is preliminary data.</text>
</comment>